<evidence type="ECO:0000313" key="7">
    <source>
        <dbReference type="EMBL" id="CAB9518113.1"/>
    </source>
</evidence>
<dbReference type="SUPFAM" id="SSF52047">
    <property type="entry name" value="RNI-like"/>
    <property type="match status" value="1"/>
</dbReference>
<keyword evidence="1" id="KW-0433">Leucine-rich repeat</keyword>
<feature type="region of interest" description="Disordered" evidence="5">
    <location>
        <begin position="268"/>
        <end position="404"/>
    </location>
</feature>
<evidence type="ECO:0000256" key="4">
    <source>
        <dbReference type="ARBA" id="ARBA00022840"/>
    </source>
</evidence>
<accession>A0A9N8HPJ7</accession>
<evidence type="ECO:0000256" key="6">
    <source>
        <dbReference type="SAM" id="Phobius"/>
    </source>
</evidence>
<organism evidence="7 8">
    <name type="scientific">Seminavis robusta</name>
    <dbReference type="NCBI Taxonomy" id="568900"/>
    <lineage>
        <taxon>Eukaryota</taxon>
        <taxon>Sar</taxon>
        <taxon>Stramenopiles</taxon>
        <taxon>Ochrophyta</taxon>
        <taxon>Bacillariophyta</taxon>
        <taxon>Bacillariophyceae</taxon>
        <taxon>Bacillariophycidae</taxon>
        <taxon>Naviculales</taxon>
        <taxon>Naviculaceae</taxon>
        <taxon>Seminavis</taxon>
    </lineage>
</organism>
<feature type="compositionally biased region" description="Basic and acidic residues" evidence="5">
    <location>
        <begin position="181"/>
        <end position="197"/>
    </location>
</feature>
<evidence type="ECO:0000256" key="5">
    <source>
        <dbReference type="SAM" id="MobiDB-lite"/>
    </source>
</evidence>
<dbReference type="AlphaFoldDB" id="A0A9N8HPJ7"/>
<keyword evidence="2" id="KW-0677">Repeat</keyword>
<name>A0A9N8HPJ7_9STRA</name>
<feature type="compositionally biased region" description="Acidic residues" evidence="5">
    <location>
        <begin position="203"/>
        <end position="212"/>
    </location>
</feature>
<keyword evidence="6" id="KW-0812">Transmembrane</keyword>
<evidence type="ECO:0000256" key="2">
    <source>
        <dbReference type="ARBA" id="ARBA00022737"/>
    </source>
</evidence>
<feature type="transmembrane region" description="Helical" evidence="6">
    <location>
        <begin position="500"/>
        <end position="522"/>
    </location>
</feature>
<dbReference type="Proteomes" id="UP001153069">
    <property type="component" value="Unassembled WGS sequence"/>
</dbReference>
<keyword evidence="8" id="KW-1185">Reference proteome</keyword>
<sequence>MLREYRQHVTPTPNNNKSQQDTPATTTKSCQAETQEEEEQEGSQIGVKPSMSGKHRDGKHHCHTTTITSHRSDDNQTQQWQYLQWTAMSRKLGDGNSLNPLCVQALFTVKAGFSKKRFGKISLDRFDFPEAGGFSSVTPNAVASHFSVPISPQIQQEYLFRSTTNNNMGPSPSHNGDQEEDDRRDGPADPEGHRFQYEWEVTTTDESDDDAISAETETTITQSHHNHHHYQDATGSSQDGPIEDVVTKAVSGGEAADEDGPIEEVVTVVSGGETSSEEITNRQQKRSEDTTSSSWNKLEMLEDDQEQVPQTHHREADTRLHRHSSSVGTTPRSSPRSHLGARTRRSLGKRKEETSRHLTSSIISTATAPLRSRVSKTHRQPPKSSQAETKEEGEEEQDASQHGEPLVGAINVRHNSQTGIVTATRRLQVTESRNIPVETRRGIAVANRSLFTPPTETATTRTNLAMATLVLQDETTILPLAQELFNNNHRRNNTRLKYRFLLYFAVGLVLLVGIPLLVFFVVRTFTGANDEEEEFDATSIEGMMDLDGTKVPIEEYILSLLPQDTISSIIIDSSNDDEMTAQSKAFRWVLEDPILMTYEPWRIIQRFALATLYYATEGDQWLENTDWLSYTVHEALWYNVDSLRFKFPRFQQFFELVFNYDGDALEHLWLSGNRLRGTIPDEVYLLTSVRTMDLSINQQLGGTLASQVANLDRLEILLLYTTGLTGTIPTEIGLMETTYFWLLLGNSLTGTLPSEVGQLRKSWFFTVDHNKLTGTLPTELGLLTDMHSLWLFSNQFSGSIPSTLGQLTTLQSMGLNDNKLSGTIPKELQSLFGPPKFSLYVDTIVEHYPDVALASDFLLAGLRPATHLLLQRNQLTGTLPKLPSELHVFGGHENQLTGTLSADLAEATNLVALTLWANPLTGTVPSQLGLISDLRYLFLNHCILTGSIATEMQQLLGLRVLLLANNALSGTIHEGFSRLFASETRPCCDIEALPYVGTELDLSHNLMAGPLPTRLGPKLVRFAVAWNQLTGTIAPRLGRNDLLQYFDAGHNLLSGTLPSHISRWTTLKEFNVASNRLTGSIPSEIGELVSEGSNATIFDLSNNSFTGTLPSSLCRQDMSSFLFSCTDVLCGCDCPC</sequence>
<feature type="compositionally biased region" description="Polar residues" evidence="5">
    <location>
        <begin position="357"/>
        <end position="367"/>
    </location>
</feature>
<keyword evidence="3" id="KW-0547">Nucleotide-binding</keyword>
<feature type="compositionally biased region" description="Polar residues" evidence="5">
    <location>
        <begin position="163"/>
        <end position="175"/>
    </location>
</feature>
<reference evidence="7" key="1">
    <citation type="submission" date="2020-06" db="EMBL/GenBank/DDBJ databases">
        <authorList>
            <consortium name="Plant Systems Biology data submission"/>
        </authorList>
    </citation>
    <scope>NUCLEOTIDE SEQUENCE</scope>
    <source>
        <strain evidence="7">D6</strain>
    </source>
</reference>
<dbReference type="InterPro" id="IPR001611">
    <property type="entry name" value="Leu-rich_rpt"/>
</dbReference>
<feature type="compositionally biased region" description="Polar residues" evidence="5">
    <location>
        <begin position="325"/>
        <end position="336"/>
    </location>
</feature>
<protein>
    <submittedName>
        <fullName evidence="7">Receptor-like protein kinase</fullName>
    </submittedName>
</protein>
<dbReference type="PROSITE" id="PS51450">
    <property type="entry name" value="LRR"/>
    <property type="match status" value="1"/>
</dbReference>
<keyword evidence="7" id="KW-0808">Transferase</keyword>
<dbReference type="Gene3D" id="3.80.10.10">
    <property type="entry name" value="Ribonuclease Inhibitor"/>
    <property type="match status" value="3"/>
</dbReference>
<keyword evidence="7" id="KW-0418">Kinase</keyword>
<feature type="compositionally biased region" description="Polar residues" evidence="5">
    <location>
        <begin position="64"/>
        <end position="76"/>
    </location>
</feature>
<feature type="compositionally biased region" description="Basic residues" evidence="5">
    <location>
        <begin position="339"/>
        <end position="348"/>
    </location>
</feature>
<evidence type="ECO:0000313" key="8">
    <source>
        <dbReference type="Proteomes" id="UP001153069"/>
    </source>
</evidence>
<proteinExistence type="predicted"/>
<dbReference type="InterPro" id="IPR050647">
    <property type="entry name" value="Plant_LRR-RLKs"/>
</dbReference>
<dbReference type="GO" id="GO:0016301">
    <property type="term" value="F:kinase activity"/>
    <property type="evidence" value="ECO:0007669"/>
    <property type="project" value="UniProtKB-KW"/>
</dbReference>
<keyword evidence="6" id="KW-0472">Membrane</keyword>
<dbReference type="EMBL" id="CAICTM010000905">
    <property type="protein sequence ID" value="CAB9518113.1"/>
    <property type="molecule type" value="Genomic_DNA"/>
</dbReference>
<dbReference type="GO" id="GO:0005524">
    <property type="term" value="F:ATP binding"/>
    <property type="evidence" value="ECO:0007669"/>
    <property type="project" value="UniProtKB-KW"/>
</dbReference>
<dbReference type="Pfam" id="PF00560">
    <property type="entry name" value="LRR_1"/>
    <property type="match status" value="3"/>
</dbReference>
<evidence type="ECO:0000256" key="3">
    <source>
        <dbReference type="ARBA" id="ARBA00022741"/>
    </source>
</evidence>
<dbReference type="PANTHER" id="PTHR48056">
    <property type="entry name" value="LRR RECEPTOR-LIKE SERINE/THREONINE-PROTEIN KINASE-RELATED"/>
    <property type="match status" value="1"/>
</dbReference>
<keyword evidence="6" id="KW-1133">Transmembrane helix</keyword>
<evidence type="ECO:0000256" key="1">
    <source>
        <dbReference type="ARBA" id="ARBA00022614"/>
    </source>
</evidence>
<feature type="compositionally biased region" description="Low complexity" evidence="5">
    <location>
        <begin position="268"/>
        <end position="278"/>
    </location>
</feature>
<feature type="region of interest" description="Disordered" evidence="5">
    <location>
        <begin position="163"/>
        <end position="241"/>
    </location>
</feature>
<dbReference type="InterPro" id="IPR032675">
    <property type="entry name" value="LRR_dom_sf"/>
</dbReference>
<dbReference type="OrthoDB" id="195103at2759"/>
<dbReference type="FunFam" id="3.80.10.10:FF:000383">
    <property type="entry name" value="Leucine-rich repeat receptor protein kinase EMS1"/>
    <property type="match status" value="1"/>
</dbReference>
<keyword evidence="4" id="KW-0067">ATP-binding</keyword>
<keyword evidence="7" id="KW-0675">Receptor</keyword>
<gene>
    <name evidence="7" type="ORF">SEMRO_907_G218760.1</name>
</gene>
<feature type="region of interest" description="Disordered" evidence="5">
    <location>
        <begin position="1"/>
        <end position="76"/>
    </location>
</feature>
<dbReference type="PANTHER" id="PTHR48056:SF81">
    <property type="entry name" value="RECEPTOR PROTEIN-TYROSINE KINASE CEPR1"/>
    <property type="match status" value="1"/>
</dbReference>
<comment type="caution">
    <text evidence="7">The sequence shown here is derived from an EMBL/GenBank/DDBJ whole genome shotgun (WGS) entry which is preliminary data.</text>
</comment>
<feature type="compositionally biased region" description="Polar residues" evidence="5">
    <location>
        <begin position="9"/>
        <end position="30"/>
    </location>
</feature>